<dbReference type="PANTHER" id="PTHR43639">
    <property type="entry name" value="OXIDOREDUCTASE, SHORT-CHAIN DEHYDROGENASE/REDUCTASE FAMILY (AFU_ORTHOLOGUE AFUA_5G02870)"/>
    <property type="match status" value="1"/>
</dbReference>
<accession>A0ABW2X774</accession>
<dbReference type="Proteomes" id="UP001596915">
    <property type="component" value="Unassembled WGS sequence"/>
</dbReference>
<protein>
    <submittedName>
        <fullName evidence="3">SDR family oxidoreductase</fullName>
    </submittedName>
</protein>
<keyword evidence="4" id="KW-1185">Reference proteome</keyword>
<dbReference type="CDD" id="cd05233">
    <property type="entry name" value="SDR_c"/>
    <property type="match status" value="1"/>
</dbReference>
<sequence>MSRDRLTEKTEKSAGELEGKRAVVTGGSRGIGAAIVQQLLDAGATVVTSARNPTEQTPSAAKFVRADLSTPDGVREFADIALENLGGVDIIVNNAGGCRTFQSALEIEKDWQYTVDINFLAAVRLNSALVPSMRESGGGVVVHVSSIATIASYPMILHYAAAKSALETYNKGLAAELAPQGIRVVALSLGNVMTPGADEAREKIVDYLGNDSVDWSDEIPLGRIGRSDDIAEAVGFLVSERAAWITGSTLVIDGGRSAALS</sequence>
<dbReference type="PRINTS" id="PR00081">
    <property type="entry name" value="GDHRDH"/>
</dbReference>
<name>A0ABW2X774_9ACTN</name>
<dbReference type="SUPFAM" id="SSF51735">
    <property type="entry name" value="NAD(P)-binding Rossmann-fold domains"/>
    <property type="match status" value="1"/>
</dbReference>
<dbReference type="InterPro" id="IPR020904">
    <property type="entry name" value="Sc_DH/Rdtase_CS"/>
</dbReference>
<gene>
    <name evidence="3" type="ORF">ACFQ2K_45645</name>
</gene>
<comment type="caution">
    <text evidence="3">The sequence shown here is derived from an EMBL/GenBank/DDBJ whole genome shotgun (WGS) entry which is preliminary data.</text>
</comment>
<dbReference type="Gene3D" id="3.40.50.720">
    <property type="entry name" value="NAD(P)-binding Rossmann-like Domain"/>
    <property type="match status" value="1"/>
</dbReference>
<keyword evidence="2" id="KW-0560">Oxidoreductase</keyword>
<dbReference type="NCBIfam" id="NF005095">
    <property type="entry name" value="PRK06523.1"/>
    <property type="match status" value="1"/>
</dbReference>
<evidence type="ECO:0000256" key="2">
    <source>
        <dbReference type="ARBA" id="ARBA00023002"/>
    </source>
</evidence>
<dbReference type="PANTHER" id="PTHR43639:SF1">
    <property type="entry name" value="SHORT-CHAIN DEHYDROGENASE_REDUCTASE FAMILY PROTEIN"/>
    <property type="match status" value="1"/>
</dbReference>
<dbReference type="EMBL" id="JBHTGL010000008">
    <property type="protein sequence ID" value="MFD0628828.1"/>
    <property type="molecule type" value="Genomic_DNA"/>
</dbReference>
<evidence type="ECO:0000256" key="1">
    <source>
        <dbReference type="ARBA" id="ARBA00006484"/>
    </source>
</evidence>
<dbReference type="PRINTS" id="PR00080">
    <property type="entry name" value="SDRFAMILY"/>
</dbReference>
<dbReference type="InterPro" id="IPR036291">
    <property type="entry name" value="NAD(P)-bd_dom_sf"/>
</dbReference>
<evidence type="ECO:0000313" key="4">
    <source>
        <dbReference type="Proteomes" id="UP001596915"/>
    </source>
</evidence>
<dbReference type="InterPro" id="IPR002347">
    <property type="entry name" value="SDR_fam"/>
</dbReference>
<dbReference type="PROSITE" id="PS00061">
    <property type="entry name" value="ADH_SHORT"/>
    <property type="match status" value="1"/>
</dbReference>
<organism evidence="3 4">
    <name type="scientific">Streptomyces sanglieri</name>
    <dbReference type="NCBI Taxonomy" id="193460"/>
    <lineage>
        <taxon>Bacteria</taxon>
        <taxon>Bacillati</taxon>
        <taxon>Actinomycetota</taxon>
        <taxon>Actinomycetes</taxon>
        <taxon>Kitasatosporales</taxon>
        <taxon>Streptomycetaceae</taxon>
        <taxon>Streptomyces</taxon>
    </lineage>
</organism>
<reference evidence="4" key="1">
    <citation type="journal article" date="2019" name="Int. J. Syst. Evol. Microbiol.">
        <title>The Global Catalogue of Microorganisms (GCM) 10K type strain sequencing project: providing services to taxonomists for standard genome sequencing and annotation.</title>
        <authorList>
            <consortium name="The Broad Institute Genomics Platform"/>
            <consortium name="The Broad Institute Genome Sequencing Center for Infectious Disease"/>
            <person name="Wu L."/>
            <person name="Ma J."/>
        </authorList>
    </citation>
    <scope>NUCLEOTIDE SEQUENCE [LARGE SCALE GENOMIC DNA]</scope>
    <source>
        <strain evidence="4">JCM 12607</strain>
    </source>
</reference>
<comment type="similarity">
    <text evidence="1">Belongs to the short-chain dehydrogenases/reductases (SDR) family.</text>
</comment>
<dbReference type="Pfam" id="PF13561">
    <property type="entry name" value="adh_short_C2"/>
    <property type="match status" value="1"/>
</dbReference>
<proteinExistence type="inferred from homology"/>
<evidence type="ECO:0000313" key="3">
    <source>
        <dbReference type="EMBL" id="MFD0628828.1"/>
    </source>
</evidence>